<dbReference type="Pfam" id="PF00905">
    <property type="entry name" value="Transpeptidase"/>
    <property type="match status" value="1"/>
</dbReference>
<dbReference type="Gene3D" id="3.40.710.10">
    <property type="entry name" value="DD-peptidase/beta-lactamase superfamily"/>
    <property type="match status" value="1"/>
</dbReference>
<evidence type="ECO:0000259" key="4">
    <source>
        <dbReference type="Pfam" id="PF03717"/>
    </source>
</evidence>
<gene>
    <name evidence="5" type="ORF">METZ01_LOCUS87998</name>
</gene>
<dbReference type="AlphaFoldDB" id="A0A381V4M5"/>
<dbReference type="GO" id="GO:0008658">
    <property type="term" value="F:penicillin binding"/>
    <property type="evidence" value="ECO:0007669"/>
    <property type="project" value="InterPro"/>
</dbReference>
<dbReference type="PANTHER" id="PTHR30627">
    <property type="entry name" value="PEPTIDOGLYCAN D,D-TRANSPEPTIDASE"/>
    <property type="match status" value="1"/>
</dbReference>
<evidence type="ECO:0000259" key="3">
    <source>
        <dbReference type="Pfam" id="PF00905"/>
    </source>
</evidence>
<proteinExistence type="predicted"/>
<reference evidence="5" key="1">
    <citation type="submission" date="2018-05" db="EMBL/GenBank/DDBJ databases">
        <authorList>
            <person name="Lanie J.A."/>
            <person name="Ng W.-L."/>
            <person name="Kazmierczak K.M."/>
            <person name="Andrzejewski T.M."/>
            <person name="Davidsen T.M."/>
            <person name="Wayne K.J."/>
            <person name="Tettelin H."/>
            <person name="Glass J.I."/>
            <person name="Rusch D."/>
            <person name="Podicherti R."/>
            <person name="Tsui H.-C.T."/>
            <person name="Winkler M.E."/>
        </authorList>
    </citation>
    <scope>NUCLEOTIDE SEQUENCE</scope>
</reference>
<dbReference type="GO" id="GO:0005886">
    <property type="term" value="C:plasma membrane"/>
    <property type="evidence" value="ECO:0007669"/>
    <property type="project" value="TreeGrafter"/>
</dbReference>
<organism evidence="5">
    <name type="scientific">marine metagenome</name>
    <dbReference type="NCBI Taxonomy" id="408172"/>
    <lineage>
        <taxon>unclassified sequences</taxon>
        <taxon>metagenomes</taxon>
        <taxon>ecological metagenomes</taxon>
    </lineage>
</organism>
<dbReference type="InterPro" id="IPR036138">
    <property type="entry name" value="PBP_dimer_sf"/>
</dbReference>
<dbReference type="InterPro" id="IPR005311">
    <property type="entry name" value="PBP_dimer"/>
</dbReference>
<evidence type="ECO:0008006" key="6">
    <source>
        <dbReference type="Google" id="ProtNLM"/>
    </source>
</evidence>
<dbReference type="InterPro" id="IPR012338">
    <property type="entry name" value="Beta-lactam/transpept-like"/>
</dbReference>
<keyword evidence="2" id="KW-0472">Membrane</keyword>
<evidence type="ECO:0000256" key="2">
    <source>
        <dbReference type="ARBA" id="ARBA00023136"/>
    </source>
</evidence>
<protein>
    <recommendedName>
        <fullName evidence="6">Penicillin-binding protein transpeptidase domain-containing protein</fullName>
    </recommendedName>
</protein>
<sequence length="598" mass="66892">MFYIFVFIFIYRSTTIHSNELDEVSSHDKASSKSIQTMTEKAIRGSILDRNGNILAIDLIKQRINLDPSLVQDEYVTLLAQALSMSSDELKEIIEKKKLAGRRHLIIRKNLAVTDPIFKKISELKRNIQEVCISSMVDQENSWIDRAKSLAGFDIPIKDKVEEIKCTPKKIAGVFIETESFRYYPKNESLATLLGKVNEFNYGAFGVEKEFDRYLAGRNGKKRLADDKSNSDIYYDAEIIEPLEHGDDIQLTIDADIQFHLYNAIKNSAEFHEADSASAIVLAPNGEILALANYPSSDPNDRQNFDAEGYRNRVLADKIEPGSTIKPFTMLLALDKGVISATDDELIDVTERIGNIRPDEKYTEMTVKLILQKSHNLGTVNISERLENEDFFDAWSKLGFGNSLGLMPSIENPGILRHSSSWGLADKRSLAFGHGPMNTNLAQLARAYLVFANEGALPELKLVKNNSTNNQKQQVFSPESTKKIAEILDSVASMEGSGYRAIIDGYDIAGKTGTAEIVIDGKYNKDGAKRTYFVGFSPVIEPKYIIAVRLDYPKQCFASWDPALKIRCEGSNSASMAFRDAMEQILNNDLTLQPKSDS</sequence>
<dbReference type="SUPFAM" id="SSF56519">
    <property type="entry name" value="Penicillin binding protein dimerisation domain"/>
    <property type="match status" value="1"/>
</dbReference>
<dbReference type="Gene3D" id="3.90.1310.10">
    <property type="entry name" value="Penicillin-binding protein 2a (Domain 2)"/>
    <property type="match status" value="1"/>
</dbReference>
<evidence type="ECO:0000256" key="1">
    <source>
        <dbReference type="ARBA" id="ARBA00004370"/>
    </source>
</evidence>
<accession>A0A381V4M5</accession>
<dbReference type="PANTHER" id="PTHR30627:SF1">
    <property type="entry name" value="PEPTIDOGLYCAN D,D-TRANSPEPTIDASE FTSI"/>
    <property type="match status" value="1"/>
</dbReference>
<dbReference type="SUPFAM" id="SSF56601">
    <property type="entry name" value="beta-lactamase/transpeptidase-like"/>
    <property type="match status" value="1"/>
</dbReference>
<evidence type="ECO:0000313" key="5">
    <source>
        <dbReference type="EMBL" id="SVA35144.1"/>
    </source>
</evidence>
<comment type="subcellular location">
    <subcellularLocation>
        <location evidence="1">Membrane</location>
    </subcellularLocation>
</comment>
<feature type="domain" description="Penicillin-binding protein dimerisation" evidence="4">
    <location>
        <begin position="40"/>
        <end position="231"/>
    </location>
</feature>
<name>A0A381V4M5_9ZZZZ</name>
<dbReference type="InterPro" id="IPR001460">
    <property type="entry name" value="PCN-bd_Tpept"/>
</dbReference>
<dbReference type="Pfam" id="PF03717">
    <property type="entry name" value="PBP_dimer"/>
    <property type="match status" value="1"/>
</dbReference>
<dbReference type="GO" id="GO:0071555">
    <property type="term" value="P:cell wall organization"/>
    <property type="evidence" value="ECO:0007669"/>
    <property type="project" value="TreeGrafter"/>
</dbReference>
<feature type="domain" description="Penicillin-binding protein transpeptidase" evidence="3">
    <location>
        <begin position="279"/>
        <end position="554"/>
    </location>
</feature>
<dbReference type="InterPro" id="IPR050515">
    <property type="entry name" value="Beta-lactam/transpept"/>
</dbReference>
<dbReference type="EMBL" id="UINC01007801">
    <property type="protein sequence ID" value="SVA35144.1"/>
    <property type="molecule type" value="Genomic_DNA"/>
</dbReference>